<keyword evidence="2" id="KW-1185">Reference proteome</keyword>
<dbReference type="AlphaFoldDB" id="A0A314L316"/>
<dbReference type="EMBL" id="MJEQ01000486">
    <property type="protein sequence ID" value="OIT36010.1"/>
    <property type="molecule type" value="Genomic_DNA"/>
</dbReference>
<evidence type="ECO:0000313" key="2">
    <source>
        <dbReference type="Proteomes" id="UP000187609"/>
    </source>
</evidence>
<proteinExistence type="predicted"/>
<dbReference type="Gramene" id="OIT36010">
    <property type="protein sequence ID" value="OIT36010"/>
    <property type="gene ID" value="A4A49_02945"/>
</dbReference>
<reference evidence="1" key="1">
    <citation type="submission" date="2016-11" db="EMBL/GenBank/DDBJ databases">
        <title>The genome of Nicotiana attenuata.</title>
        <authorList>
            <person name="Xu S."/>
            <person name="Brockmoeller T."/>
            <person name="Gaquerel E."/>
            <person name="Navarro A."/>
            <person name="Kuhl H."/>
            <person name="Gase K."/>
            <person name="Ling Z."/>
            <person name="Zhou W."/>
            <person name="Kreitzer C."/>
            <person name="Stanke M."/>
            <person name="Tang H."/>
            <person name="Lyons E."/>
            <person name="Pandey P."/>
            <person name="Pandey S.P."/>
            <person name="Timmermann B."/>
            <person name="Baldwin I.T."/>
        </authorList>
    </citation>
    <scope>NUCLEOTIDE SEQUENCE [LARGE SCALE GENOMIC DNA]</scope>
    <source>
        <strain evidence="1">UT</strain>
    </source>
</reference>
<comment type="caution">
    <text evidence="1">The sequence shown here is derived from an EMBL/GenBank/DDBJ whole genome shotgun (WGS) entry which is preliminary data.</text>
</comment>
<gene>
    <name evidence="1" type="ORF">A4A49_02945</name>
</gene>
<dbReference type="Proteomes" id="UP000187609">
    <property type="component" value="Unassembled WGS sequence"/>
</dbReference>
<organism evidence="1 2">
    <name type="scientific">Nicotiana attenuata</name>
    <name type="common">Coyote tobacco</name>
    <dbReference type="NCBI Taxonomy" id="49451"/>
    <lineage>
        <taxon>Eukaryota</taxon>
        <taxon>Viridiplantae</taxon>
        <taxon>Streptophyta</taxon>
        <taxon>Embryophyta</taxon>
        <taxon>Tracheophyta</taxon>
        <taxon>Spermatophyta</taxon>
        <taxon>Magnoliopsida</taxon>
        <taxon>eudicotyledons</taxon>
        <taxon>Gunneridae</taxon>
        <taxon>Pentapetalae</taxon>
        <taxon>asterids</taxon>
        <taxon>lamiids</taxon>
        <taxon>Solanales</taxon>
        <taxon>Solanaceae</taxon>
        <taxon>Nicotianoideae</taxon>
        <taxon>Nicotianeae</taxon>
        <taxon>Nicotiana</taxon>
    </lineage>
</organism>
<sequence length="97" mass="11021">MDVIETFRSGPKMAESRLRLAAVVVTGVDSRRSFYDTAAALFFFSFTTKTSCISPQNRETRSLNFFQNAAEKQPQNPWCELHFSSSLSCIRVTRFNA</sequence>
<evidence type="ECO:0000313" key="1">
    <source>
        <dbReference type="EMBL" id="OIT36010.1"/>
    </source>
</evidence>
<accession>A0A314L316</accession>
<name>A0A314L316_NICAT</name>
<protein>
    <submittedName>
        <fullName evidence="1">Uncharacterized protein</fullName>
    </submittedName>
</protein>